<evidence type="ECO:0000313" key="2">
    <source>
        <dbReference type="EMBL" id="KXI27992.1"/>
    </source>
</evidence>
<protein>
    <submittedName>
        <fullName evidence="2">Antibiotic biosynthesis monooxygenase</fullName>
    </submittedName>
</protein>
<keyword evidence="2" id="KW-0503">Monooxygenase</keyword>
<dbReference type="EMBL" id="LSNE01000009">
    <property type="protein sequence ID" value="KXI27992.1"/>
    <property type="molecule type" value="Genomic_DNA"/>
</dbReference>
<evidence type="ECO:0000313" key="3">
    <source>
        <dbReference type="Proteomes" id="UP000070299"/>
    </source>
</evidence>
<reference evidence="3" key="1">
    <citation type="submission" date="2016-02" db="EMBL/GenBank/DDBJ databases">
        <authorList>
            <person name="Schultz-Johansen M."/>
            <person name="Glaring M.A."/>
            <person name="Bech P.K."/>
            <person name="Stougaard P."/>
        </authorList>
    </citation>
    <scope>NUCLEOTIDE SEQUENCE [LARGE SCALE GENOMIC DNA]</scope>
    <source>
        <strain evidence="3">S66</strain>
    </source>
</reference>
<feature type="domain" description="ABM" evidence="1">
    <location>
        <begin position="2"/>
        <end position="88"/>
    </location>
</feature>
<dbReference type="OrthoDB" id="5518280at2"/>
<evidence type="ECO:0000259" key="1">
    <source>
        <dbReference type="PROSITE" id="PS51725"/>
    </source>
</evidence>
<name>A0A148KNW1_9ALTE</name>
<dbReference type="AlphaFoldDB" id="A0A148KNW1"/>
<accession>A0A148KNW1</accession>
<keyword evidence="3" id="KW-1185">Reference proteome</keyword>
<dbReference type="GO" id="GO:0004497">
    <property type="term" value="F:monooxygenase activity"/>
    <property type="evidence" value="ECO:0007669"/>
    <property type="project" value="UniProtKB-KW"/>
</dbReference>
<comment type="caution">
    <text evidence="2">The sequence shown here is derived from an EMBL/GenBank/DDBJ whole genome shotgun (WGS) entry which is preliminary data.</text>
</comment>
<organism evidence="2 3">
    <name type="scientific">Paraglaciecola hydrolytica</name>
    <dbReference type="NCBI Taxonomy" id="1799789"/>
    <lineage>
        <taxon>Bacteria</taxon>
        <taxon>Pseudomonadati</taxon>
        <taxon>Pseudomonadota</taxon>
        <taxon>Gammaproteobacteria</taxon>
        <taxon>Alteromonadales</taxon>
        <taxon>Alteromonadaceae</taxon>
        <taxon>Paraglaciecola</taxon>
    </lineage>
</organism>
<proteinExistence type="predicted"/>
<dbReference type="STRING" id="1799789.AX660_19140"/>
<dbReference type="SUPFAM" id="SSF54909">
    <property type="entry name" value="Dimeric alpha+beta barrel"/>
    <property type="match status" value="1"/>
</dbReference>
<dbReference type="InterPro" id="IPR007138">
    <property type="entry name" value="ABM_dom"/>
</dbReference>
<dbReference type="InterPro" id="IPR011008">
    <property type="entry name" value="Dimeric_a/b-barrel"/>
</dbReference>
<gene>
    <name evidence="2" type="ORF">AX660_19140</name>
</gene>
<dbReference type="Pfam" id="PF03992">
    <property type="entry name" value="ABM"/>
    <property type="match status" value="1"/>
</dbReference>
<keyword evidence="2" id="KW-0560">Oxidoreductase</keyword>
<dbReference type="Gene3D" id="3.30.70.100">
    <property type="match status" value="1"/>
</dbReference>
<dbReference type="Proteomes" id="UP000070299">
    <property type="component" value="Unassembled WGS sequence"/>
</dbReference>
<dbReference type="PROSITE" id="PS51725">
    <property type="entry name" value="ABM"/>
    <property type="match status" value="1"/>
</dbReference>
<sequence length="96" mass="10379">MYGLIGKMLCVEGKRDELASILVKGIAGMPGCLSYIVANDNIDPNALWITEVWLTQTDHKSSLALPSVQEAIKQGRPFITGFGERFETTPIGGQGL</sequence>